<keyword evidence="4 8" id="KW-0560">Oxidoreductase</keyword>
<keyword evidence="6 8" id="KW-0503">Monooxygenase</keyword>
<dbReference type="GO" id="GO:0016705">
    <property type="term" value="F:oxidoreductase activity, acting on paired donors, with incorporation or reduction of molecular oxygen"/>
    <property type="evidence" value="ECO:0007669"/>
    <property type="project" value="InterPro"/>
</dbReference>
<dbReference type="RefSeq" id="XP_022963788.1">
    <property type="nucleotide sequence ID" value="XM_023108020.1"/>
</dbReference>
<dbReference type="InterPro" id="IPR036396">
    <property type="entry name" value="Cyt_P450_sf"/>
</dbReference>
<name>A0A6J1HIY0_CUCMO</name>
<gene>
    <name evidence="10" type="primary">LOC111463980</name>
</gene>
<accession>A0A6J1HIY0</accession>
<dbReference type="GO" id="GO:0020037">
    <property type="term" value="F:heme binding"/>
    <property type="evidence" value="ECO:0007669"/>
    <property type="project" value="InterPro"/>
</dbReference>
<dbReference type="Proteomes" id="UP000504609">
    <property type="component" value="Unplaced"/>
</dbReference>
<dbReference type="PANTHER" id="PTHR47950">
    <property type="entry name" value="CYTOCHROME P450, FAMILY 76, SUBFAMILY C, POLYPEPTIDE 5-RELATED"/>
    <property type="match status" value="1"/>
</dbReference>
<dbReference type="GeneID" id="111463980"/>
<evidence type="ECO:0000256" key="6">
    <source>
        <dbReference type="ARBA" id="ARBA00023033"/>
    </source>
</evidence>
<evidence type="ECO:0000313" key="9">
    <source>
        <dbReference type="Proteomes" id="UP000504609"/>
    </source>
</evidence>
<evidence type="ECO:0000256" key="5">
    <source>
        <dbReference type="ARBA" id="ARBA00023004"/>
    </source>
</evidence>
<dbReference type="InterPro" id="IPR001128">
    <property type="entry name" value="Cyt_P450"/>
</dbReference>
<evidence type="ECO:0000256" key="1">
    <source>
        <dbReference type="ARBA" id="ARBA00010617"/>
    </source>
</evidence>
<keyword evidence="3 7" id="KW-0479">Metal-binding</keyword>
<dbReference type="PRINTS" id="PR00385">
    <property type="entry name" value="P450"/>
</dbReference>
<feature type="binding site" description="axial binding residue" evidence="7">
    <location>
        <position position="127"/>
    </location>
    <ligand>
        <name>heme</name>
        <dbReference type="ChEBI" id="CHEBI:30413"/>
    </ligand>
    <ligandPart>
        <name>Fe</name>
        <dbReference type="ChEBI" id="CHEBI:18248"/>
    </ligandPart>
</feature>
<keyword evidence="5 7" id="KW-0408">Iron</keyword>
<comment type="similarity">
    <text evidence="1 8">Belongs to the cytochrome P450 family.</text>
</comment>
<protein>
    <submittedName>
        <fullName evidence="10">Geraniol 8-hydroxylase-like</fullName>
    </submittedName>
</protein>
<evidence type="ECO:0000256" key="2">
    <source>
        <dbReference type="ARBA" id="ARBA00022617"/>
    </source>
</evidence>
<evidence type="ECO:0000256" key="7">
    <source>
        <dbReference type="PIRSR" id="PIRSR602401-1"/>
    </source>
</evidence>
<dbReference type="InterPro" id="IPR002401">
    <property type="entry name" value="Cyt_P450_E_grp-I"/>
</dbReference>
<reference evidence="10" key="1">
    <citation type="submission" date="2025-08" db="UniProtKB">
        <authorList>
            <consortium name="RefSeq"/>
        </authorList>
    </citation>
    <scope>IDENTIFICATION</scope>
    <source>
        <tissue evidence="10">Young leaves</tissue>
    </source>
</reference>
<dbReference type="GO" id="GO:0004497">
    <property type="term" value="F:monooxygenase activity"/>
    <property type="evidence" value="ECO:0007669"/>
    <property type="project" value="UniProtKB-KW"/>
</dbReference>
<keyword evidence="9" id="KW-1185">Reference proteome</keyword>
<sequence length="182" mass="20534">MVELLRNPEKLAKAQVEIRQVLGKNEPVEEADISRLPYLQAVVKEALRLHPAAPLLLPCKVKQEVEIAGFTIPRDAQVLINAWAIGRDPMIWMNPESFEPERFMGSEIDVRGWSFEMIPFGGGRRICPGLPLAMRMMHLMLGSLISFFDWKVEDGFEMNMNDKFGIVIEIAHPLGAIPSIIV</sequence>
<organism evidence="9 10">
    <name type="scientific">Cucurbita moschata</name>
    <name type="common">Winter crookneck squash</name>
    <name type="synonym">Cucurbita pepo var. moschata</name>
    <dbReference type="NCBI Taxonomy" id="3662"/>
    <lineage>
        <taxon>Eukaryota</taxon>
        <taxon>Viridiplantae</taxon>
        <taxon>Streptophyta</taxon>
        <taxon>Embryophyta</taxon>
        <taxon>Tracheophyta</taxon>
        <taxon>Spermatophyta</taxon>
        <taxon>Magnoliopsida</taxon>
        <taxon>eudicotyledons</taxon>
        <taxon>Gunneridae</taxon>
        <taxon>Pentapetalae</taxon>
        <taxon>rosids</taxon>
        <taxon>fabids</taxon>
        <taxon>Cucurbitales</taxon>
        <taxon>Cucurbitaceae</taxon>
        <taxon>Cucurbiteae</taxon>
        <taxon>Cucurbita</taxon>
    </lineage>
</organism>
<keyword evidence="2 7" id="KW-0349">Heme</keyword>
<comment type="cofactor">
    <cofactor evidence="7">
        <name>heme</name>
        <dbReference type="ChEBI" id="CHEBI:30413"/>
    </cofactor>
</comment>
<evidence type="ECO:0000256" key="8">
    <source>
        <dbReference type="RuleBase" id="RU000461"/>
    </source>
</evidence>
<evidence type="ECO:0000256" key="4">
    <source>
        <dbReference type="ARBA" id="ARBA00023002"/>
    </source>
</evidence>
<dbReference type="PRINTS" id="PR00463">
    <property type="entry name" value="EP450I"/>
</dbReference>
<evidence type="ECO:0000313" key="10">
    <source>
        <dbReference type="RefSeq" id="XP_022963788.1"/>
    </source>
</evidence>
<dbReference type="InterPro" id="IPR017972">
    <property type="entry name" value="Cyt_P450_CS"/>
</dbReference>
<dbReference type="Pfam" id="PF00067">
    <property type="entry name" value="p450"/>
    <property type="match status" value="1"/>
</dbReference>
<proteinExistence type="inferred from homology"/>
<dbReference type="SUPFAM" id="SSF48264">
    <property type="entry name" value="Cytochrome P450"/>
    <property type="match status" value="1"/>
</dbReference>
<dbReference type="AlphaFoldDB" id="A0A6J1HIY0"/>
<evidence type="ECO:0000256" key="3">
    <source>
        <dbReference type="ARBA" id="ARBA00022723"/>
    </source>
</evidence>
<dbReference type="PANTHER" id="PTHR47950:SF4">
    <property type="entry name" value="GERANIOL 8-HYDROXYLASE-LIKE"/>
    <property type="match status" value="1"/>
</dbReference>
<dbReference type="Gene3D" id="1.10.630.10">
    <property type="entry name" value="Cytochrome P450"/>
    <property type="match status" value="1"/>
</dbReference>
<dbReference type="PROSITE" id="PS00086">
    <property type="entry name" value="CYTOCHROME_P450"/>
    <property type="match status" value="1"/>
</dbReference>
<dbReference type="KEGG" id="cmos:111463980"/>
<dbReference type="GO" id="GO:0005506">
    <property type="term" value="F:iron ion binding"/>
    <property type="evidence" value="ECO:0007669"/>
    <property type="project" value="InterPro"/>
</dbReference>